<organism evidence="1 2">
    <name type="scientific">Ephemerocybe angulata</name>
    <dbReference type="NCBI Taxonomy" id="980116"/>
    <lineage>
        <taxon>Eukaryota</taxon>
        <taxon>Fungi</taxon>
        <taxon>Dikarya</taxon>
        <taxon>Basidiomycota</taxon>
        <taxon>Agaricomycotina</taxon>
        <taxon>Agaricomycetes</taxon>
        <taxon>Agaricomycetidae</taxon>
        <taxon>Agaricales</taxon>
        <taxon>Agaricineae</taxon>
        <taxon>Psathyrellaceae</taxon>
        <taxon>Ephemerocybe</taxon>
    </lineage>
</organism>
<reference evidence="1 2" key="1">
    <citation type="submission" date="2020-07" db="EMBL/GenBank/DDBJ databases">
        <title>Comparative genomics of pyrophilous fungi reveals a link between fire events and developmental genes.</title>
        <authorList>
            <consortium name="DOE Joint Genome Institute"/>
            <person name="Steindorff A.S."/>
            <person name="Carver A."/>
            <person name="Calhoun S."/>
            <person name="Stillman K."/>
            <person name="Liu H."/>
            <person name="Lipzen A."/>
            <person name="Pangilinan J."/>
            <person name="Labutti K."/>
            <person name="Bruns T.D."/>
            <person name="Grigoriev I.V."/>
        </authorList>
    </citation>
    <scope>NUCLEOTIDE SEQUENCE [LARGE SCALE GENOMIC DNA]</scope>
    <source>
        <strain evidence="1 2">CBS 144469</strain>
    </source>
</reference>
<evidence type="ECO:0000313" key="1">
    <source>
        <dbReference type="EMBL" id="KAF6751205.1"/>
    </source>
</evidence>
<dbReference type="OrthoDB" id="3061353at2759"/>
<dbReference type="EMBL" id="JACGCI010000052">
    <property type="protein sequence ID" value="KAF6751205.1"/>
    <property type="molecule type" value="Genomic_DNA"/>
</dbReference>
<dbReference type="Proteomes" id="UP000521943">
    <property type="component" value="Unassembled WGS sequence"/>
</dbReference>
<gene>
    <name evidence="1" type="ORF">DFP72DRAFT_816870</name>
</gene>
<dbReference type="AlphaFoldDB" id="A0A8H6M1R0"/>
<protein>
    <submittedName>
        <fullName evidence="1">Uncharacterized protein</fullName>
    </submittedName>
</protein>
<keyword evidence="2" id="KW-1185">Reference proteome</keyword>
<proteinExistence type="predicted"/>
<comment type="caution">
    <text evidence="1">The sequence shown here is derived from an EMBL/GenBank/DDBJ whole genome shotgun (WGS) entry which is preliminary data.</text>
</comment>
<sequence length="304" mass="35296">MSHQVQSPRESVSHEQLWIPRGISEFERWLIDVDLEVKFVLLTSLSPIDLHRLSLTSSILYSQVAHYRSIAWSLSRFLGNWFDTPDDFMRMLEWTGGVISGSQAIRFMSRLKPSPRSDLDIFLRVAGLPEMFRWLVAEGYQAKWTNGRYIDKFVKRIIQLPSLRLIGDTRSKPSMIAVYDFHRNSPVRGKQALPSKVQLVVITSDPIRFIIRDFHSTAVMNIITSREAISVFPVSTFLQKHTVVARSNDADPKPWMRKYERRGYNVLQTLPATVHEELREGVRYVGDRMCWSVAVIRRFQIKCV</sequence>
<name>A0A8H6M1R0_9AGAR</name>
<accession>A0A8H6M1R0</accession>
<evidence type="ECO:0000313" key="2">
    <source>
        <dbReference type="Proteomes" id="UP000521943"/>
    </source>
</evidence>